<dbReference type="PANTHER" id="PTHR43252">
    <property type="entry name" value="TRANSCRIPTIONAL REGULATOR YQJI"/>
    <property type="match status" value="1"/>
</dbReference>
<dbReference type="Proteomes" id="UP001249240">
    <property type="component" value="Unassembled WGS sequence"/>
</dbReference>
<comment type="caution">
    <text evidence="3">The sequence shown here is derived from an EMBL/GenBank/DDBJ whole genome shotgun (WGS) entry which is preliminary data.</text>
</comment>
<feature type="domain" description="Transcription regulator PadR N-terminal" evidence="1">
    <location>
        <begin position="5"/>
        <end position="77"/>
    </location>
</feature>
<proteinExistence type="predicted"/>
<evidence type="ECO:0000313" key="4">
    <source>
        <dbReference type="Proteomes" id="UP001249240"/>
    </source>
</evidence>
<dbReference type="InterPro" id="IPR036390">
    <property type="entry name" value="WH_DNA-bd_sf"/>
</dbReference>
<gene>
    <name evidence="3" type="ORF">P7D78_06385</name>
</gene>
<feature type="domain" description="Transcription regulator PadR C-terminal" evidence="2">
    <location>
        <begin position="90"/>
        <end position="193"/>
    </location>
</feature>
<dbReference type="Pfam" id="PF10400">
    <property type="entry name" value="Vir_act_alpha_C"/>
    <property type="match status" value="1"/>
</dbReference>
<protein>
    <submittedName>
        <fullName evidence="3">PadR family transcriptional regulator</fullName>
    </submittedName>
</protein>
<dbReference type="SUPFAM" id="SSF46785">
    <property type="entry name" value="Winged helix' DNA-binding domain"/>
    <property type="match status" value="1"/>
</dbReference>
<reference evidence="3" key="1">
    <citation type="submission" date="2023-03" db="EMBL/GenBank/DDBJ databases">
        <authorList>
            <person name="Shen W."/>
            <person name="Cai J."/>
        </authorList>
    </citation>
    <scope>NUCLEOTIDE SEQUENCE</scope>
    <source>
        <strain evidence="3">B646-2</strain>
    </source>
</reference>
<dbReference type="Gene3D" id="1.10.10.10">
    <property type="entry name" value="Winged helix-like DNA-binding domain superfamily/Winged helix DNA-binding domain"/>
    <property type="match status" value="1"/>
</dbReference>
<evidence type="ECO:0000313" key="3">
    <source>
        <dbReference type="EMBL" id="MDT2537744.1"/>
    </source>
</evidence>
<evidence type="ECO:0000259" key="2">
    <source>
        <dbReference type="Pfam" id="PF10400"/>
    </source>
</evidence>
<dbReference type="InterPro" id="IPR005149">
    <property type="entry name" value="Tscrpt_reg_PadR_N"/>
</dbReference>
<dbReference type="PANTHER" id="PTHR43252:SF2">
    <property type="entry name" value="TRANSCRIPTION REGULATOR, PADR-LIKE FAMILY"/>
    <property type="match status" value="1"/>
</dbReference>
<name>A0AAW8SVE9_9ENTE</name>
<evidence type="ECO:0000259" key="1">
    <source>
        <dbReference type="Pfam" id="PF03551"/>
    </source>
</evidence>
<organism evidence="3 4">
    <name type="scientific">Enterococcus raffinosus</name>
    <dbReference type="NCBI Taxonomy" id="71452"/>
    <lineage>
        <taxon>Bacteria</taxon>
        <taxon>Bacillati</taxon>
        <taxon>Bacillota</taxon>
        <taxon>Bacilli</taxon>
        <taxon>Lactobacillales</taxon>
        <taxon>Enterococcaceae</taxon>
        <taxon>Enterococcus</taxon>
    </lineage>
</organism>
<dbReference type="InterPro" id="IPR036388">
    <property type="entry name" value="WH-like_DNA-bd_sf"/>
</dbReference>
<dbReference type="EMBL" id="JARPXM010000004">
    <property type="protein sequence ID" value="MDT2537744.1"/>
    <property type="molecule type" value="Genomic_DNA"/>
</dbReference>
<accession>A0AAW8SVE9</accession>
<sequence length="202" mass="23607">MDTIILGFLMIQASTIYELRQSIKNSLSTVSSDSTGSIQAALKKLLSKNMITFKERVDTGVNKKVYYITDTGKEYFQKTISQPILYKEKNMELSKFFFMGFTDEIKRDELLANYIKELEQELASLEKLSERIGPRFKFDETTINDLKERGGAVEFMTLKNVEDIARFQYTTLDLGIEKAKFEIQWFKQFRKRLNLEPSKKEQ</sequence>
<dbReference type="Pfam" id="PF03551">
    <property type="entry name" value="PadR"/>
    <property type="match status" value="1"/>
</dbReference>
<dbReference type="InterPro" id="IPR018309">
    <property type="entry name" value="Tscrpt_reg_PadR_C"/>
</dbReference>
<dbReference type="RefSeq" id="WP_010746125.1">
    <property type="nucleotide sequence ID" value="NZ_BTSP01000024.1"/>
</dbReference>
<dbReference type="AlphaFoldDB" id="A0AAW8SVE9"/>